<dbReference type="EMBL" id="BSUK01000001">
    <property type="protein sequence ID" value="GMA25850.1"/>
    <property type="molecule type" value="Genomic_DNA"/>
</dbReference>
<organism evidence="1 2">
    <name type="scientific">Luteimicrobium album</name>
    <dbReference type="NCBI Taxonomy" id="1054550"/>
    <lineage>
        <taxon>Bacteria</taxon>
        <taxon>Bacillati</taxon>
        <taxon>Actinomycetota</taxon>
        <taxon>Actinomycetes</taxon>
        <taxon>Micrococcales</taxon>
        <taxon>Luteimicrobium</taxon>
    </lineage>
</organism>
<proteinExistence type="predicted"/>
<evidence type="ECO:0000313" key="2">
    <source>
        <dbReference type="Proteomes" id="UP001157091"/>
    </source>
</evidence>
<name>A0ABQ6I5T1_9MICO</name>
<dbReference type="Proteomes" id="UP001157091">
    <property type="component" value="Unassembled WGS sequence"/>
</dbReference>
<evidence type="ECO:0000313" key="1">
    <source>
        <dbReference type="EMBL" id="GMA25850.1"/>
    </source>
</evidence>
<protein>
    <submittedName>
        <fullName evidence="1">Uncharacterized protein</fullName>
    </submittedName>
</protein>
<keyword evidence="2" id="KW-1185">Reference proteome</keyword>
<comment type="caution">
    <text evidence="1">The sequence shown here is derived from an EMBL/GenBank/DDBJ whole genome shotgun (WGS) entry which is preliminary data.</text>
</comment>
<gene>
    <name evidence="1" type="ORF">GCM10025864_36090</name>
</gene>
<sequence length="211" mass="23937">MDRDPVTIDWAGYQPYRTGSTKPPKALSRKEARRVYEHCMASRPQRREMLARLLGSSGIALAASDSGIQELNDWFLQHLEPDPDRPGRLGGEWYSVCHDIGLFLGDTMIERHPKLHWEFFVWGKTSNAFQRHVIMGFSTEDPKRHTNLDIDGSVATYGHRVVESRGSVPTYGTVTVRGVELDVNAVAARHRARAVETDAFHRWLQTAARRA</sequence>
<accession>A0ABQ6I5T1</accession>
<reference evidence="2" key="1">
    <citation type="journal article" date="2019" name="Int. J. Syst. Evol. Microbiol.">
        <title>The Global Catalogue of Microorganisms (GCM) 10K type strain sequencing project: providing services to taxonomists for standard genome sequencing and annotation.</title>
        <authorList>
            <consortium name="The Broad Institute Genomics Platform"/>
            <consortium name="The Broad Institute Genome Sequencing Center for Infectious Disease"/>
            <person name="Wu L."/>
            <person name="Ma J."/>
        </authorList>
    </citation>
    <scope>NUCLEOTIDE SEQUENCE [LARGE SCALE GENOMIC DNA]</scope>
    <source>
        <strain evidence="2">NBRC 106348</strain>
    </source>
</reference>